<evidence type="ECO:0000313" key="1">
    <source>
        <dbReference type="EMBL" id="QOQ87976.1"/>
    </source>
</evidence>
<reference evidence="1 2" key="1">
    <citation type="submission" date="2020-10" db="EMBL/GenBank/DDBJ databases">
        <title>Campylobacter and Helicobacter PacBio genomes.</title>
        <authorList>
            <person name="Lane C."/>
        </authorList>
    </citation>
    <scope>NUCLEOTIDE SEQUENCE [LARGE SCALE GENOMIC DNA]</scope>
    <source>
        <strain evidence="1 2">2016D-0077</strain>
    </source>
</reference>
<protein>
    <recommendedName>
        <fullName evidence="3">ABC transporter ATP-binding protein</fullName>
    </recommendedName>
</protein>
<accession>A0A7M1LJH9</accession>
<gene>
    <name evidence="1" type="ORF">IMC76_04050</name>
</gene>
<dbReference type="AlphaFoldDB" id="A0A7M1LJH9"/>
<dbReference type="RefSeq" id="WP_172658572.1">
    <property type="nucleotide sequence ID" value="NZ_CP053842.1"/>
</dbReference>
<organism evidence="1 2">
    <name type="scientific">Campylobacter corcagiensis</name>
    <dbReference type="NCBI Taxonomy" id="1448857"/>
    <lineage>
        <taxon>Bacteria</taxon>
        <taxon>Pseudomonadati</taxon>
        <taxon>Campylobacterota</taxon>
        <taxon>Epsilonproteobacteria</taxon>
        <taxon>Campylobacterales</taxon>
        <taxon>Campylobacteraceae</taxon>
        <taxon>Campylobacter</taxon>
    </lineage>
</organism>
<proteinExistence type="predicted"/>
<keyword evidence="2" id="KW-1185">Reference proteome</keyword>
<evidence type="ECO:0000313" key="2">
    <source>
        <dbReference type="Proteomes" id="UP000594749"/>
    </source>
</evidence>
<dbReference type="Proteomes" id="UP000594749">
    <property type="component" value="Chromosome"/>
</dbReference>
<evidence type="ECO:0008006" key="3">
    <source>
        <dbReference type="Google" id="ProtNLM"/>
    </source>
</evidence>
<name>A0A7M1LJH9_9BACT</name>
<dbReference type="EMBL" id="CP063078">
    <property type="protein sequence ID" value="QOQ87976.1"/>
    <property type="molecule type" value="Genomic_DNA"/>
</dbReference>
<sequence length="56" mass="6657">MIVMRSHHPRHVKFINSNVLMIKDQIIFKFGNAEILNEENISTLYGIDYSKFNYIL</sequence>